<dbReference type="PATRIC" id="fig|1160705.3.peg.1625"/>
<evidence type="ECO:0000313" key="2">
    <source>
        <dbReference type="Proteomes" id="UP000011205"/>
    </source>
</evidence>
<gene>
    <name evidence="1" type="ORF">STVIR_1629</name>
</gene>
<sequence length="49" mass="5172">MDGDGAIVIVGSITTGYCRSLDASHFASGVTVSFQESPSLVSYWVTFVL</sequence>
<accession>L8PPR3</accession>
<protein>
    <submittedName>
        <fullName evidence="1">Putative Mucin-2</fullName>
    </submittedName>
</protein>
<name>L8PPR3_STRVR</name>
<evidence type="ECO:0000313" key="1">
    <source>
        <dbReference type="EMBL" id="ELS57412.1"/>
    </source>
</evidence>
<comment type="caution">
    <text evidence="1">The sequence shown here is derived from an EMBL/GenBank/DDBJ whole genome shotgun (WGS) entry which is preliminary data.</text>
</comment>
<dbReference type="EMBL" id="AMLP01000056">
    <property type="protein sequence ID" value="ELS57412.1"/>
    <property type="molecule type" value="Genomic_DNA"/>
</dbReference>
<proteinExistence type="predicted"/>
<organism evidence="1 2">
    <name type="scientific">Streptomyces viridochromogenes Tue57</name>
    <dbReference type="NCBI Taxonomy" id="1160705"/>
    <lineage>
        <taxon>Bacteria</taxon>
        <taxon>Bacillati</taxon>
        <taxon>Actinomycetota</taxon>
        <taxon>Actinomycetes</taxon>
        <taxon>Kitasatosporales</taxon>
        <taxon>Streptomycetaceae</taxon>
        <taxon>Streptomyces</taxon>
    </lineage>
</organism>
<dbReference type="Proteomes" id="UP000011205">
    <property type="component" value="Unassembled WGS sequence"/>
</dbReference>
<dbReference type="AlphaFoldDB" id="L8PPR3"/>
<reference evidence="1 2" key="1">
    <citation type="journal article" date="2013" name="Genome Announc.">
        <title>Draft Genome Sequence of Streptomyces viridochromogenes Strain Tu57, Producer of Avilamycin.</title>
        <authorList>
            <person name="Gruning B.A."/>
            <person name="Erxleben A."/>
            <person name="Hahnlein A."/>
            <person name="Gunther S."/>
        </authorList>
    </citation>
    <scope>NUCLEOTIDE SEQUENCE [LARGE SCALE GENOMIC DNA]</scope>
    <source>
        <strain evidence="1 2">Tue57</strain>
    </source>
</reference>